<name>A0A562V9Z9_9ACTN</name>
<keyword evidence="2" id="KW-1185">Reference proteome</keyword>
<evidence type="ECO:0008006" key="3">
    <source>
        <dbReference type="Google" id="ProtNLM"/>
    </source>
</evidence>
<dbReference type="Proteomes" id="UP000321617">
    <property type="component" value="Unassembled WGS sequence"/>
</dbReference>
<dbReference type="AlphaFoldDB" id="A0A562V9Z9"/>
<dbReference type="OrthoDB" id="3295447at2"/>
<organism evidence="1 2">
    <name type="scientific">Stackebrandtia albiflava</name>
    <dbReference type="NCBI Taxonomy" id="406432"/>
    <lineage>
        <taxon>Bacteria</taxon>
        <taxon>Bacillati</taxon>
        <taxon>Actinomycetota</taxon>
        <taxon>Actinomycetes</taxon>
        <taxon>Glycomycetales</taxon>
        <taxon>Glycomycetaceae</taxon>
        <taxon>Stackebrandtia</taxon>
    </lineage>
</organism>
<dbReference type="EMBL" id="VLLL01000005">
    <property type="protein sequence ID" value="TWJ14706.1"/>
    <property type="molecule type" value="Genomic_DNA"/>
</dbReference>
<proteinExistence type="predicted"/>
<comment type="caution">
    <text evidence="1">The sequence shown here is derived from an EMBL/GenBank/DDBJ whole genome shotgun (WGS) entry which is preliminary data.</text>
</comment>
<evidence type="ECO:0000313" key="2">
    <source>
        <dbReference type="Proteomes" id="UP000321617"/>
    </source>
</evidence>
<gene>
    <name evidence="1" type="ORF">LX16_0395</name>
</gene>
<accession>A0A562V9Z9</accession>
<protein>
    <recommendedName>
        <fullName evidence="3">YbaB/EbfC DNA-binding family protein</fullName>
    </recommendedName>
</protein>
<evidence type="ECO:0000313" key="1">
    <source>
        <dbReference type="EMBL" id="TWJ14706.1"/>
    </source>
</evidence>
<sequence length="174" mass="19770">MGQLGRHLNEMTIRAVSPDRRIRVLIRGRGQPTVSFADPEAFADYRDAETLASEVSAALDRASQGLEEGRRKVVDRFARQPWSMGEHWNGDMRRMYQEINDNPVEGFSGANVRVATRGLKRWRVRIRPGALQTLTAQKFLSEVNIAIRLANQQYFSTMRRVKSKTLGGTTPVLR</sequence>
<reference evidence="1 2" key="1">
    <citation type="journal article" date="2013" name="Stand. Genomic Sci.">
        <title>Genomic Encyclopedia of Type Strains, Phase I: The one thousand microbial genomes (KMG-I) project.</title>
        <authorList>
            <person name="Kyrpides N.C."/>
            <person name="Woyke T."/>
            <person name="Eisen J.A."/>
            <person name="Garrity G."/>
            <person name="Lilburn T.G."/>
            <person name="Beck B.J."/>
            <person name="Whitman W.B."/>
            <person name="Hugenholtz P."/>
            <person name="Klenk H.P."/>
        </authorList>
    </citation>
    <scope>NUCLEOTIDE SEQUENCE [LARGE SCALE GENOMIC DNA]</scope>
    <source>
        <strain evidence="1 2">DSM 45044</strain>
    </source>
</reference>
<dbReference type="RefSeq" id="WP_147132193.1">
    <property type="nucleotide sequence ID" value="NZ_BAABIJ010000001.1"/>
</dbReference>